<dbReference type="GeneID" id="303204169"/>
<accession>A0A086ZKN6</accession>
<dbReference type="InterPro" id="IPR012729">
    <property type="entry name" value="ThiF_fam2"/>
</dbReference>
<dbReference type="PANTHER" id="PTHR43267">
    <property type="entry name" value="TRNA THREONYLCARBAMOYLADENOSINE DEHYDRATASE"/>
    <property type="match status" value="1"/>
</dbReference>
<dbReference type="Proteomes" id="UP000029093">
    <property type="component" value="Unassembled WGS sequence"/>
</dbReference>
<evidence type="ECO:0000313" key="2">
    <source>
        <dbReference type="EMBL" id="KFI47086.1"/>
    </source>
</evidence>
<dbReference type="PANTHER" id="PTHR43267:SF3">
    <property type="entry name" value="THIF PROTEIN"/>
    <property type="match status" value="1"/>
</dbReference>
<dbReference type="EC" id="2.8.1.11" evidence="2"/>
<dbReference type="EC" id="2.7.7.80" evidence="2"/>
<gene>
    <name evidence="2" type="ORF">BBOU_1058</name>
</gene>
<dbReference type="GO" id="GO:0008641">
    <property type="term" value="F:ubiquitin-like modifier activating enzyme activity"/>
    <property type="evidence" value="ECO:0007669"/>
    <property type="project" value="InterPro"/>
</dbReference>
<dbReference type="Gene3D" id="3.40.50.720">
    <property type="entry name" value="NAD(P)-binding Rossmann-like Domain"/>
    <property type="match status" value="1"/>
</dbReference>
<dbReference type="GO" id="GO:0061604">
    <property type="term" value="F:molybdopterin-synthase sulfurtransferase activity"/>
    <property type="evidence" value="ECO:0007669"/>
    <property type="project" value="UniProtKB-EC"/>
</dbReference>
<dbReference type="GO" id="GO:0061504">
    <property type="term" value="P:cyclic threonylcarbamoyladenosine biosynthetic process"/>
    <property type="evidence" value="ECO:0007669"/>
    <property type="project" value="TreeGrafter"/>
</dbReference>
<reference evidence="2 3" key="1">
    <citation type="submission" date="2014-03" db="EMBL/GenBank/DDBJ databases">
        <title>Genomics of Bifidobacteria.</title>
        <authorList>
            <person name="Ventura M."/>
            <person name="Milani C."/>
            <person name="Lugli G.A."/>
        </authorList>
    </citation>
    <scope>NUCLEOTIDE SEQUENCE [LARGE SCALE GENOMIC DNA]</scope>
    <source>
        <strain evidence="2 3">LMG 10736</strain>
    </source>
</reference>
<keyword evidence="2" id="KW-0808">Transferase</keyword>
<dbReference type="GO" id="GO:0061503">
    <property type="term" value="F:tRNA threonylcarbamoyladenosine dehydratase"/>
    <property type="evidence" value="ECO:0007669"/>
    <property type="project" value="TreeGrafter"/>
</dbReference>
<dbReference type="AlphaFoldDB" id="A0A086ZKN6"/>
<dbReference type="SUPFAM" id="SSF69572">
    <property type="entry name" value="Activating enzymes of the ubiquitin-like proteins"/>
    <property type="match status" value="1"/>
</dbReference>
<keyword evidence="3" id="KW-1185">Reference proteome</keyword>
<dbReference type="GO" id="GO:0061605">
    <property type="term" value="F:molybdopterin-synthase adenylyltransferase activity"/>
    <property type="evidence" value="ECO:0007669"/>
    <property type="project" value="UniProtKB-EC"/>
</dbReference>
<dbReference type="OrthoDB" id="9204719at2"/>
<dbReference type="RefSeq" id="WP_033490234.1">
    <property type="nucleotide sequence ID" value="NZ_JGYQ01000015.1"/>
</dbReference>
<dbReference type="NCBIfam" id="NF006395">
    <property type="entry name" value="PRK08644.1"/>
    <property type="match status" value="1"/>
</dbReference>
<comment type="caution">
    <text evidence="2">The sequence shown here is derived from an EMBL/GenBank/DDBJ whole genome shotgun (WGS) entry which is preliminary data.</text>
</comment>
<dbReference type="InterPro" id="IPR045886">
    <property type="entry name" value="ThiF/MoeB/HesA"/>
</dbReference>
<evidence type="ECO:0000313" key="3">
    <source>
        <dbReference type="Proteomes" id="UP000029093"/>
    </source>
</evidence>
<name>A0A086ZKN6_9BIFI</name>
<dbReference type="InterPro" id="IPR000594">
    <property type="entry name" value="ThiF_NAD_FAD-bd"/>
</dbReference>
<dbReference type="Pfam" id="PF00899">
    <property type="entry name" value="ThiF"/>
    <property type="match status" value="1"/>
</dbReference>
<proteinExistence type="predicted"/>
<dbReference type="EMBL" id="JGYQ01000015">
    <property type="protein sequence ID" value="KFI47086.1"/>
    <property type="molecule type" value="Genomic_DNA"/>
</dbReference>
<dbReference type="NCBIfam" id="TIGR02354">
    <property type="entry name" value="thiF_fam2"/>
    <property type="match status" value="1"/>
</dbReference>
<organism evidence="2 3">
    <name type="scientific">Bifidobacterium boum</name>
    <dbReference type="NCBI Taxonomy" id="78343"/>
    <lineage>
        <taxon>Bacteria</taxon>
        <taxon>Bacillati</taxon>
        <taxon>Actinomycetota</taxon>
        <taxon>Actinomycetes</taxon>
        <taxon>Bifidobacteriales</taxon>
        <taxon>Bifidobacteriaceae</taxon>
        <taxon>Bifidobacterium</taxon>
    </lineage>
</organism>
<dbReference type="InterPro" id="IPR035985">
    <property type="entry name" value="Ubiquitin-activating_enz"/>
</dbReference>
<evidence type="ECO:0000259" key="1">
    <source>
        <dbReference type="Pfam" id="PF00899"/>
    </source>
</evidence>
<keyword evidence="2" id="KW-0548">Nucleotidyltransferase</keyword>
<sequence>MTFAPSATPEQTAARQQAFDSLPDPTTLVSREEIRAALLDRHTAATQDKLDAARVAICGLGGLGSTIAVALTRIGVGHLHLIDFDRVDMTNLNRQQYFLKDLGQYKTEALRANLKQINPFTDITIDTVKVTDENVPTLFEHEDIICEAFDVPENKTMLVNAVLESLPDKKLVSASGMAGYRSSNLVHTKRVSRNFYFCGDGETAPKPGAGLMAPRVGVVACHEANMITRLILGEEDA</sequence>
<protein>
    <submittedName>
        <fullName evidence="2">Thiamine biosynthesis protein ThiF</fullName>
        <ecNumber evidence="2">2.7.7.80</ecNumber>
        <ecNumber evidence="2">2.8.1.11</ecNumber>
    </submittedName>
</protein>
<feature type="domain" description="THIF-type NAD/FAD binding fold" evidence="1">
    <location>
        <begin position="41"/>
        <end position="234"/>
    </location>
</feature>